<dbReference type="EMBL" id="AP017895">
    <property type="protein sequence ID" value="BAV86737.1"/>
    <property type="molecule type" value="Genomic_DNA"/>
</dbReference>
<evidence type="ECO:0000313" key="3">
    <source>
        <dbReference type="EMBL" id="BAV86737.1"/>
    </source>
</evidence>
<dbReference type="AlphaFoldDB" id="A0A2Z5QWE1"/>
<name>A0A2Z5QWE1_9MICC</name>
<accession>A0A2Z5QWE1</accession>
<dbReference type="Proteomes" id="UP000250241">
    <property type="component" value="Chromosome"/>
</dbReference>
<proteinExistence type="predicted"/>
<keyword evidence="2" id="KW-1133">Transmembrane helix</keyword>
<evidence type="ECO:0000256" key="2">
    <source>
        <dbReference type="SAM" id="Phobius"/>
    </source>
</evidence>
<dbReference type="KEGG" id="raj:RA11412_0438"/>
<dbReference type="RefSeq" id="WP_128087252.1">
    <property type="nucleotide sequence ID" value="NZ_CAUSIA010000092.1"/>
</dbReference>
<keyword evidence="4" id="KW-1185">Reference proteome</keyword>
<keyword evidence="2" id="KW-0812">Transmembrane</keyword>
<gene>
    <name evidence="3" type="ORF">RA11412_0438</name>
</gene>
<keyword evidence="2" id="KW-0472">Membrane</keyword>
<feature type="transmembrane region" description="Helical" evidence="2">
    <location>
        <begin position="49"/>
        <end position="68"/>
    </location>
</feature>
<dbReference type="GeneID" id="93861881"/>
<organism evidence="3 4">
    <name type="scientific">Rothia aeria</name>
    <dbReference type="NCBI Taxonomy" id="172042"/>
    <lineage>
        <taxon>Bacteria</taxon>
        <taxon>Bacillati</taxon>
        <taxon>Actinomycetota</taxon>
        <taxon>Actinomycetes</taxon>
        <taxon>Micrococcales</taxon>
        <taxon>Micrococcaceae</taxon>
        <taxon>Rothia</taxon>
    </lineage>
</organism>
<protein>
    <submittedName>
        <fullName evidence="3">Uncharacterized protein</fullName>
    </submittedName>
</protein>
<sequence>MGEQPSDSAETPKPEVTNPANLAPVDPQQPREKREDIRAAIFETKLRRWALIGFVAAGALFWVVTLLLQR</sequence>
<feature type="region of interest" description="Disordered" evidence="1">
    <location>
        <begin position="1"/>
        <end position="33"/>
    </location>
</feature>
<evidence type="ECO:0000256" key="1">
    <source>
        <dbReference type="SAM" id="MobiDB-lite"/>
    </source>
</evidence>
<evidence type="ECO:0000313" key="4">
    <source>
        <dbReference type="Proteomes" id="UP000250241"/>
    </source>
</evidence>
<reference evidence="3 4" key="1">
    <citation type="submission" date="2016-10" db="EMBL/GenBank/DDBJ databases">
        <title>Genome sequence of Rothia aeria strain JCM11412.</title>
        <authorList>
            <person name="Nambu T."/>
        </authorList>
    </citation>
    <scope>NUCLEOTIDE SEQUENCE [LARGE SCALE GENOMIC DNA]</scope>
    <source>
        <strain evidence="3 4">JCM 11412</strain>
    </source>
</reference>